<dbReference type="EMBL" id="LNQE01001856">
    <property type="protein sequence ID" value="KUG04235.1"/>
    <property type="molecule type" value="Genomic_DNA"/>
</dbReference>
<dbReference type="AlphaFoldDB" id="A0A0W8E6G3"/>
<sequence>MTRSGSWKVLINSCPFFRASQADTPTALGRLKSLPSATATLIVQSRSGSR</sequence>
<accession>A0A0W8E6G3</accession>
<comment type="caution">
    <text evidence="1">The sequence shown here is derived from an EMBL/GenBank/DDBJ whole genome shotgun (WGS) entry which is preliminary data.</text>
</comment>
<organism evidence="1">
    <name type="scientific">hydrocarbon metagenome</name>
    <dbReference type="NCBI Taxonomy" id="938273"/>
    <lineage>
        <taxon>unclassified sequences</taxon>
        <taxon>metagenomes</taxon>
        <taxon>ecological metagenomes</taxon>
    </lineage>
</organism>
<gene>
    <name evidence="1" type="ORF">ASZ90_018456</name>
</gene>
<proteinExistence type="predicted"/>
<name>A0A0W8E6G3_9ZZZZ</name>
<evidence type="ECO:0000313" key="1">
    <source>
        <dbReference type="EMBL" id="KUG04235.1"/>
    </source>
</evidence>
<reference evidence="1" key="1">
    <citation type="journal article" date="2015" name="Proc. Natl. Acad. Sci. U.S.A.">
        <title>Networks of energetic and metabolic interactions define dynamics in microbial communities.</title>
        <authorList>
            <person name="Embree M."/>
            <person name="Liu J.K."/>
            <person name="Al-Bassam M.M."/>
            <person name="Zengler K."/>
        </authorList>
    </citation>
    <scope>NUCLEOTIDE SEQUENCE</scope>
</reference>
<protein>
    <submittedName>
        <fullName evidence="1">Uncharacterized protein</fullName>
    </submittedName>
</protein>